<keyword evidence="5" id="KW-0804">Transcription</keyword>
<dbReference type="Gene3D" id="1.10.10.10">
    <property type="entry name" value="Winged helix-like DNA-binding domain superfamily/Winged helix DNA-binding domain"/>
    <property type="match status" value="1"/>
</dbReference>
<feature type="domain" description="Response regulatory" evidence="9">
    <location>
        <begin position="6"/>
        <end position="122"/>
    </location>
</feature>
<evidence type="ECO:0000256" key="7">
    <source>
        <dbReference type="SAM" id="Coils"/>
    </source>
</evidence>
<evidence type="ECO:0000256" key="5">
    <source>
        <dbReference type="ARBA" id="ARBA00023163"/>
    </source>
</evidence>
<dbReference type="Gene3D" id="3.40.50.300">
    <property type="entry name" value="P-loop containing nucleotide triphosphate hydrolases"/>
    <property type="match status" value="1"/>
</dbReference>
<evidence type="ECO:0000313" key="11">
    <source>
        <dbReference type="Proteomes" id="UP000664654"/>
    </source>
</evidence>
<evidence type="ECO:0000313" key="10">
    <source>
        <dbReference type="EMBL" id="MBN7823748.1"/>
    </source>
</evidence>
<gene>
    <name evidence="10" type="ORF">J0A66_00790</name>
</gene>
<evidence type="ECO:0000259" key="8">
    <source>
        <dbReference type="PROSITE" id="PS50045"/>
    </source>
</evidence>
<dbReference type="PROSITE" id="PS50045">
    <property type="entry name" value="SIGMA54_INTERACT_4"/>
    <property type="match status" value="1"/>
</dbReference>
<dbReference type="FunFam" id="3.40.50.300:FF:000006">
    <property type="entry name" value="DNA-binding transcriptional regulator NtrC"/>
    <property type="match status" value="1"/>
</dbReference>
<keyword evidence="6" id="KW-0597">Phosphoprotein</keyword>
<dbReference type="Gene3D" id="1.10.8.60">
    <property type="match status" value="1"/>
</dbReference>
<dbReference type="InterPro" id="IPR058031">
    <property type="entry name" value="AAA_lid_NorR"/>
</dbReference>
<sequence>MSATPLVLLVDDKPDNLDVLVNYLSDYGLELMVATDGEQGLELALEHTPDLVLLDVMMPGMDGYQVCRRLRQMQQTSDCPIIFMSALNDTDSKVKGFEAGAVDFISKPFQRQEVFARIQAHLTIHRQRQELRLKNLQLEQLNLELQEQMDKRQRAENELQLADERLSTLTRQEAEHWGIDAFIGRSPVITRLLEEVRSLQQAPDTNVLVLGESGTGKELISRAIHYGSRRKEKPFVAVNCSAIPAELADAEFFGHVRGAFTGASGDRSGYFVQADGGTLFLDEIGDMPLALQTKLLRVLEDGLVTPIGGRKGRLVNVRVVAATNANLRNKIRDQTFRQDLFFRLAGYQIQLPPLRERLTDIPLLVEHFLTLLGQQMGRERVTLSREAMLALRQYHYPGNVRELKNLIEYALIASRGQAIGVRHLHFLEPPSGVMQSDHPAAVAPAEESPPPAISTENQEQMLMEYARTQGKVNNNRAQALLKVDHGRASYLLKKLHKEGKLIKQGQRRWAFYMPS</sequence>
<evidence type="ECO:0000256" key="1">
    <source>
        <dbReference type="ARBA" id="ARBA00022741"/>
    </source>
</evidence>
<dbReference type="PROSITE" id="PS00675">
    <property type="entry name" value="SIGMA54_INTERACT_1"/>
    <property type="match status" value="1"/>
</dbReference>
<dbReference type="Pfam" id="PF25601">
    <property type="entry name" value="AAA_lid_14"/>
    <property type="match status" value="1"/>
</dbReference>
<dbReference type="CDD" id="cd19920">
    <property type="entry name" value="REC_PA4781-like"/>
    <property type="match status" value="1"/>
</dbReference>
<keyword evidence="11" id="KW-1185">Reference proteome</keyword>
<dbReference type="AlphaFoldDB" id="A0A939DJQ8"/>
<dbReference type="SMART" id="SM00448">
    <property type="entry name" value="REC"/>
    <property type="match status" value="1"/>
</dbReference>
<dbReference type="InterPro" id="IPR001789">
    <property type="entry name" value="Sig_transdc_resp-reg_receiver"/>
</dbReference>
<dbReference type="Pfam" id="PF00158">
    <property type="entry name" value="Sigma54_activat"/>
    <property type="match status" value="1"/>
</dbReference>
<dbReference type="GO" id="GO:0000160">
    <property type="term" value="P:phosphorelay signal transduction system"/>
    <property type="evidence" value="ECO:0007669"/>
    <property type="project" value="InterPro"/>
</dbReference>
<dbReference type="PROSITE" id="PS50110">
    <property type="entry name" value="RESPONSE_REGULATORY"/>
    <property type="match status" value="1"/>
</dbReference>
<dbReference type="SUPFAM" id="SSF52172">
    <property type="entry name" value="CheY-like"/>
    <property type="match status" value="1"/>
</dbReference>
<dbReference type="GO" id="GO:0003677">
    <property type="term" value="F:DNA binding"/>
    <property type="evidence" value="ECO:0007669"/>
    <property type="project" value="UniProtKB-KW"/>
</dbReference>
<accession>A0A939DJQ8</accession>
<comment type="caution">
    <text evidence="10">The sequence shown here is derived from an EMBL/GenBank/DDBJ whole genome shotgun (WGS) entry which is preliminary data.</text>
</comment>
<dbReference type="GO" id="GO:0005524">
    <property type="term" value="F:ATP binding"/>
    <property type="evidence" value="ECO:0007669"/>
    <property type="project" value="UniProtKB-KW"/>
</dbReference>
<evidence type="ECO:0000256" key="3">
    <source>
        <dbReference type="ARBA" id="ARBA00023015"/>
    </source>
</evidence>
<proteinExistence type="predicted"/>
<feature type="coiled-coil region" evidence="7">
    <location>
        <begin position="124"/>
        <end position="172"/>
    </location>
</feature>
<evidence type="ECO:0000256" key="4">
    <source>
        <dbReference type="ARBA" id="ARBA00023125"/>
    </source>
</evidence>
<reference evidence="10" key="1">
    <citation type="submission" date="2021-03" db="EMBL/GenBank/DDBJ databases">
        <title>novel species isolated from a fishpond in China.</title>
        <authorList>
            <person name="Lu H."/>
            <person name="Cai Z."/>
        </authorList>
    </citation>
    <scope>NUCLEOTIDE SEQUENCE</scope>
    <source>
        <strain evidence="10">JCM 30855</strain>
    </source>
</reference>
<dbReference type="Gene3D" id="3.40.50.2300">
    <property type="match status" value="1"/>
</dbReference>
<dbReference type="InterPro" id="IPR002078">
    <property type="entry name" value="Sigma_54_int"/>
</dbReference>
<dbReference type="Pfam" id="PF00072">
    <property type="entry name" value="Response_reg"/>
    <property type="match status" value="1"/>
</dbReference>
<organism evidence="10 11">
    <name type="scientific">Bowmanella dokdonensis</name>
    <dbReference type="NCBI Taxonomy" id="751969"/>
    <lineage>
        <taxon>Bacteria</taxon>
        <taxon>Pseudomonadati</taxon>
        <taxon>Pseudomonadota</taxon>
        <taxon>Gammaproteobacteria</taxon>
        <taxon>Alteromonadales</taxon>
        <taxon>Alteromonadaceae</taxon>
        <taxon>Bowmanella</taxon>
    </lineage>
</organism>
<dbReference type="InterPro" id="IPR011006">
    <property type="entry name" value="CheY-like_superfamily"/>
</dbReference>
<keyword evidence="2" id="KW-0067">ATP-binding</keyword>
<dbReference type="EMBL" id="JAFKCV010000001">
    <property type="protein sequence ID" value="MBN7823748.1"/>
    <property type="molecule type" value="Genomic_DNA"/>
</dbReference>
<dbReference type="GO" id="GO:0006355">
    <property type="term" value="P:regulation of DNA-templated transcription"/>
    <property type="evidence" value="ECO:0007669"/>
    <property type="project" value="InterPro"/>
</dbReference>
<dbReference type="InterPro" id="IPR025662">
    <property type="entry name" value="Sigma_54_int_dom_ATP-bd_1"/>
</dbReference>
<evidence type="ECO:0000256" key="6">
    <source>
        <dbReference type="PROSITE-ProRule" id="PRU00169"/>
    </source>
</evidence>
<dbReference type="InterPro" id="IPR003593">
    <property type="entry name" value="AAA+_ATPase"/>
</dbReference>
<keyword evidence="1" id="KW-0547">Nucleotide-binding</keyword>
<dbReference type="InterPro" id="IPR036388">
    <property type="entry name" value="WH-like_DNA-bd_sf"/>
</dbReference>
<dbReference type="SMART" id="SM00382">
    <property type="entry name" value="AAA"/>
    <property type="match status" value="1"/>
</dbReference>
<protein>
    <submittedName>
        <fullName evidence="10">Sigma-54-dependent Fis family transcriptional regulator</fullName>
    </submittedName>
</protein>
<keyword evidence="4" id="KW-0238">DNA-binding</keyword>
<name>A0A939DJQ8_9ALTE</name>
<feature type="modified residue" description="4-aspartylphosphate" evidence="6">
    <location>
        <position position="55"/>
    </location>
</feature>
<feature type="domain" description="Sigma-54 factor interaction" evidence="8">
    <location>
        <begin position="182"/>
        <end position="412"/>
    </location>
</feature>
<dbReference type="InterPro" id="IPR025943">
    <property type="entry name" value="Sigma_54_int_dom_ATP-bd_2"/>
</dbReference>
<dbReference type="CDD" id="cd00009">
    <property type="entry name" value="AAA"/>
    <property type="match status" value="1"/>
</dbReference>
<dbReference type="PROSITE" id="PS00676">
    <property type="entry name" value="SIGMA54_INTERACT_2"/>
    <property type="match status" value="1"/>
</dbReference>
<evidence type="ECO:0000259" key="9">
    <source>
        <dbReference type="PROSITE" id="PS50110"/>
    </source>
</evidence>
<keyword evidence="3" id="KW-0805">Transcription regulation</keyword>
<dbReference type="InterPro" id="IPR027417">
    <property type="entry name" value="P-loop_NTPase"/>
</dbReference>
<dbReference type="RefSeq" id="WP_206571868.1">
    <property type="nucleotide sequence ID" value="NZ_JAFKCV010000001.1"/>
</dbReference>
<evidence type="ECO:0000256" key="2">
    <source>
        <dbReference type="ARBA" id="ARBA00022840"/>
    </source>
</evidence>
<dbReference type="SUPFAM" id="SSF52540">
    <property type="entry name" value="P-loop containing nucleoside triphosphate hydrolases"/>
    <property type="match status" value="1"/>
</dbReference>
<dbReference type="Proteomes" id="UP000664654">
    <property type="component" value="Unassembled WGS sequence"/>
</dbReference>
<dbReference type="InterPro" id="IPR025944">
    <property type="entry name" value="Sigma_54_int_dom_CS"/>
</dbReference>
<dbReference type="PROSITE" id="PS00688">
    <property type="entry name" value="SIGMA54_INTERACT_3"/>
    <property type="match status" value="1"/>
</dbReference>
<keyword evidence="7" id="KW-0175">Coiled coil</keyword>
<dbReference type="PANTHER" id="PTHR32071">
    <property type="entry name" value="TRANSCRIPTIONAL REGULATORY PROTEIN"/>
    <property type="match status" value="1"/>
</dbReference>